<reference evidence="1" key="1">
    <citation type="journal article" date="2021" name="Proc. Natl. Acad. Sci. U.S.A.">
        <title>A Catalog of Tens of Thousands of Viruses from Human Metagenomes Reveals Hidden Associations with Chronic Diseases.</title>
        <authorList>
            <person name="Tisza M.J."/>
            <person name="Buck C.B."/>
        </authorList>
    </citation>
    <scope>NUCLEOTIDE SEQUENCE</scope>
    <source>
        <strain evidence="1">Ctacm4</strain>
    </source>
</reference>
<protein>
    <submittedName>
        <fullName evidence="1">Uncharacterized protein</fullName>
    </submittedName>
</protein>
<name>A0A8S5TDJ3_9CAUD</name>
<sequence>MVDAREMGMTEDEFFHSCPVFFCEQYEIFCEKKARMVRTLYGG</sequence>
<dbReference type="EMBL" id="BK032809">
    <property type="protein sequence ID" value="DAF61373.1"/>
    <property type="molecule type" value="Genomic_DNA"/>
</dbReference>
<accession>A0A8S5TDJ3</accession>
<proteinExistence type="predicted"/>
<evidence type="ECO:0000313" key="1">
    <source>
        <dbReference type="EMBL" id="DAF61373.1"/>
    </source>
</evidence>
<organism evidence="1">
    <name type="scientific">Siphoviridae sp. ctacm4</name>
    <dbReference type="NCBI Taxonomy" id="2827895"/>
    <lineage>
        <taxon>Viruses</taxon>
        <taxon>Duplodnaviria</taxon>
        <taxon>Heunggongvirae</taxon>
        <taxon>Uroviricota</taxon>
        <taxon>Caudoviricetes</taxon>
    </lineage>
</organism>